<evidence type="ECO:0000256" key="4">
    <source>
        <dbReference type="ARBA" id="ARBA00022741"/>
    </source>
</evidence>
<dbReference type="InterPro" id="IPR011527">
    <property type="entry name" value="ABC1_TM_dom"/>
</dbReference>
<dbReference type="CDD" id="cd03254">
    <property type="entry name" value="ABCC_Glucan_exporter_like"/>
    <property type="match status" value="1"/>
</dbReference>
<keyword evidence="7 8" id="KW-0472">Membrane</keyword>
<dbReference type="Gene3D" id="1.20.1560.10">
    <property type="entry name" value="ABC transporter type 1, transmembrane domain"/>
    <property type="match status" value="1"/>
</dbReference>
<dbReference type="PANTHER" id="PTHR43394">
    <property type="entry name" value="ATP-DEPENDENT PERMEASE MDL1, MITOCHONDRIAL"/>
    <property type="match status" value="1"/>
</dbReference>
<comment type="subcellular location">
    <subcellularLocation>
        <location evidence="1">Cell membrane</location>
        <topology evidence="1">Multi-pass membrane protein</topology>
    </subcellularLocation>
</comment>
<comment type="caution">
    <text evidence="11">The sequence shown here is derived from an EMBL/GenBank/DDBJ whole genome shotgun (WGS) entry which is preliminary data.</text>
</comment>
<dbReference type="SUPFAM" id="SSF90123">
    <property type="entry name" value="ABC transporter transmembrane region"/>
    <property type="match status" value="1"/>
</dbReference>
<keyword evidence="4" id="KW-0547">Nucleotide-binding</keyword>
<reference evidence="11 12" key="1">
    <citation type="submission" date="2019-08" db="EMBL/GenBank/DDBJ databases">
        <title>In-depth cultivation of the pig gut microbiome towards novel bacterial diversity and tailored functional studies.</title>
        <authorList>
            <person name="Wylensek D."/>
            <person name="Hitch T.C.A."/>
            <person name="Clavel T."/>
        </authorList>
    </citation>
    <scope>NUCLEOTIDE SEQUENCE [LARGE SCALE GENOMIC DNA]</scope>
    <source>
        <strain evidence="11 12">WCA-MUC-591-APC-4B</strain>
    </source>
</reference>
<evidence type="ECO:0000256" key="5">
    <source>
        <dbReference type="ARBA" id="ARBA00022840"/>
    </source>
</evidence>
<feature type="transmembrane region" description="Helical" evidence="8">
    <location>
        <begin position="298"/>
        <end position="314"/>
    </location>
</feature>
<evidence type="ECO:0000256" key="8">
    <source>
        <dbReference type="SAM" id="Phobius"/>
    </source>
</evidence>
<dbReference type="AlphaFoldDB" id="A0A6N7XMF2"/>
<evidence type="ECO:0000256" key="3">
    <source>
        <dbReference type="ARBA" id="ARBA00022692"/>
    </source>
</evidence>
<accession>A0A6N7XMF2</accession>
<keyword evidence="6 8" id="KW-1133">Transmembrane helix</keyword>
<dbReference type="RefSeq" id="WP_154554798.1">
    <property type="nucleotide sequence ID" value="NZ_VUNA01000017.1"/>
</dbReference>
<dbReference type="InterPro" id="IPR003593">
    <property type="entry name" value="AAA+_ATPase"/>
</dbReference>
<dbReference type="FunFam" id="3.40.50.300:FF:000287">
    <property type="entry name" value="Multidrug ABC transporter ATP-binding protein"/>
    <property type="match status" value="1"/>
</dbReference>
<name>A0A6N7XMF2_9FIRM</name>
<evidence type="ECO:0000313" key="11">
    <source>
        <dbReference type="EMBL" id="MST71235.1"/>
    </source>
</evidence>
<dbReference type="GO" id="GO:0005524">
    <property type="term" value="F:ATP binding"/>
    <property type="evidence" value="ECO:0007669"/>
    <property type="project" value="UniProtKB-KW"/>
</dbReference>
<evidence type="ECO:0000259" key="10">
    <source>
        <dbReference type="PROSITE" id="PS50929"/>
    </source>
</evidence>
<feature type="transmembrane region" description="Helical" evidence="8">
    <location>
        <begin position="166"/>
        <end position="192"/>
    </location>
</feature>
<evidence type="ECO:0000313" key="12">
    <source>
        <dbReference type="Proteomes" id="UP000469424"/>
    </source>
</evidence>
<feature type="domain" description="ABC transporter" evidence="9">
    <location>
        <begin position="400"/>
        <end position="634"/>
    </location>
</feature>
<dbReference type="Proteomes" id="UP000469424">
    <property type="component" value="Unassembled WGS sequence"/>
</dbReference>
<organism evidence="11 12">
    <name type="scientific">Mogibacterium kristiansenii</name>
    <dbReference type="NCBI Taxonomy" id="2606708"/>
    <lineage>
        <taxon>Bacteria</taxon>
        <taxon>Bacillati</taxon>
        <taxon>Bacillota</taxon>
        <taxon>Clostridia</taxon>
        <taxon>Peptostreptococcales</taxon>
        <taxon>Anaerovoracaceae</taxon>
        <taxon>Mogibacterium</taxon>
    </lineage>
</organism>
<dbReference type="PROSITE" id="PS00211">
    <property type="entry name" value="ABC_TRANSPORTER_1"/>
    <property type="match status" value="1"/>
</dbReference>
<evidence type="ECO:0000256" key="6">
    <source>
        <dbReference type="ARBA" id="ARBA00022989"/>
    </source>
</evidence>
<proteinExistence type="predicted"/>
<dbReference type="SMART" id="SM00382">
    <property type="entry name" value="AAA"/>
    <property type="match status" value="1"/>
</dbReference>
<dbReference type="GO" id="GO:0015421">
    <property type="term" value="F:ABC-type oligopeptide transporter activity"/>
    <property type="evidence" value="ECO:0007669"/>
    <property type="project" value="TreeGrafter"/>
</dbReference>
<dbReference type="Pfam" id="PF00664">
    <property type="entry name" value="ABC_membrane"/>
    <property type="match status" value="1"/>
</dbReference>
<dbReference type="GO" id="GO:0016887">
    <property type="term" value="F:ATP hydrolysis activity"/>
    <property type="evidence" value="ECO:0007669"/>
    <property type="project" value="InterPro"/>
</dbReference>
<feature type="transmembrane region" description="Helical" evidence="8">
    <location>
        <begin position="33"/>
        <end position="54"/>
    </location>
</feature>
<dbReference type="SUPFAM" id="SSF52540">
    <property type="entry name" value="P-loop containing nucleoside triphosphate hydrolases"/>
    <property type="match status" value="1"/>
</dbReference>
<feature type="transmembrane region" description="Helical" evidence="8">
    <location>
        <begin position="75"/>
        <end position="98"/>
    </location>
</feature>
<keyword evidence="2" id="KW-0813">Transport</keyword>
<evidence type="ECO:0000256" key="1">
    <source>
        <dbReference type="ARBA" id="ARBA00004651"/>
    </source>
</evidence>
<dbReference type="InterPro" id="IPR003439">
    <property type="entry name" value="ABC_transporter-like_ATP-bd"/>
</dbReference>
<dbReference type="GO" id="GO:0005886">
    <property type="term" value="C:plasma membrane"/>
    <property type="evidence" value="ECO:0007669"/>
    <property type="project" value="UniProtKB-SubCell"/>
</dbReference>
<evidence type="ECO:0000256" key="7">
    <source>
        <dbReference type="ARBA" id="ARBA00023136"/>
    </source>
</evidence>
<dbReference type="InterPro" id="IPR027417">
    <property type="entry name" value="P-loop_NTPase"/>
</dbReference>
<keyword evidence="12" id="KW-1185">Reference proteome</keyword>
<dbReference type="PANTHER" id="PTHR43394:SF1">
    <property type="entry name" value="ATP-BINDING CASSETTE SUB-FAMILY B MEMBER 10, MITOCHONDRIAL"/>
    <property type="match status" value="1"/>
</dbReference>
<dbReference type="Pfam" id="PF00005">
    <property type="entry name" value="ABC_tran"/>
    <property type="match status" value="1"/>
</dbReference>
<dbReference type="InterPro" id="IPR039421">
    <property type="entry name" value="Type_1_exporter"/>
</dbReference>
<feature type="transmembrane region" description="Helical" evidence="8">
    <location>
        <begin position="274"/>
        <end position="292"/>
    </location>
</feature>
<keyword evidence="5 11" id="KW-0067">ATP-binding</keyword>
<dbReference type="InterPro" id="IPR017871">
    <property type="entry name" value="ABC_transporter-like_CS"/>
</dbReference>
<keyword evidence="3 8" id="KW-0812">Transmembrane</keyword>
<evidence type="ECO:0000256" key="2">
    <source>
        <dbReference type="ARBA" id="ARBA00022448"/>
    </source>
</evidence>
<evidence type="ECO:0000259" key="9">
    <source>
        <dbReference type="PROSITE" id="PS50893"/>
    </source>
</evidence>
<sequence>MPRPRRGQPVGEIRPGTMKRFIKYLTDHYKGRLLVVLVCIILSAISMSFSNVFLQQLIDQVILPGMKVGMESVQAKFLRIIGTMGVFYLVGMATSAIYTQIMAGVTQGTLKNLRDEMFDAMEKLPIKYFDTHAHGDIMSTYTNDVDAIRQMIGQSTPTLIQTGLSVLTIVFMMLRYSLWLTLVVFAVILLMFRVTKKLGKESSVYMMRQQKSLAKEEGFIEEMMKGQKVVKVFTHEEESKKEFDVLNEQLFQDSARANAAGNVLMPILGNIGNILYVLLALVGGLLVVFGATNVSLRGFRPITIGIIVSFLGMSRQLSQTIGQMSAQVPMISMALAGAGRVFRLIDEKPEKDEGYVHLVNVVKKEDGSFKETDRNTEMWAWKRMTPGYAEPQYIEVKGDVRLQDVDFGYTPEKQVLHDVSLFAKPGQKIAFVGATGAGKTTITNLINRFYDIADGKIRYDGININHICKPDLRRSLGIVLQDVNLFTGTVMDNIRYGRLDATDEECMEAARLANADDFITRLPEGYNTMLTGNGAQLSQGQRQLISIARAAVADPPVMILDEATSSIDTRTEALVQKGMDNLMKGRTVFVIAHRLSTVRNSDAIMVLDQGRIIERGDHDELIAQKGTYYQLYTGAFELE</sequence>
<gene>
    <name evidence="11" type="ORF">FYJ65_07950</name>
</gene>
<protein>
    <submittedName>
        <fullName evidence="11">ABC transporter ATP-binding protein</fullName>
    </submittedName>
</protein>
<dbReference type="Gene3D" id="3.40.50.300">
    <property type="entry name" value="P-loop containing nucleotide triphosphate hydrolases"/>
    <property type="match status" value="1"/>
</dbReference>
<dbReference type="CDD" id="cd18547">
    <property type="entry name" value="ABC_6TM_Tm288_like"/>
    <property type="match status" value="1"/>
</dbReference>
<dbReference type="EMBL" id="VUNA01000017">
    <property type="protein sequence ID" value="MST71235.1"/>
    <property type="molecule type" value="Genomic_DNA"/>
</dbReference>
<dbReference type="InterPro" id="IPR036640">
    <property type="entry name" value="ABC1_TM_sf"/>
</dbReference>
<dbReference type="PROSITE" id="PS50929">
    <property type="entry name" value="ABC_TM1F"/>
    <property type="match status" value="1"/>
</dbReference>
<feature type="domain" description="ABC transmembrane type-1" evidence="10">
    <location>
        <begin position="34"/>
        <end position="333"/>
    </location>
</feature>
<dbReference type="PROSITE" id="PS50893">
    <property type="entry name" value="ABC_TRANSPORTER_2"/>
    <property type="match status" value="1"/>
</dbReference>